<comment type="caution">
    <text evidence="2">The sequence shown here is derived from an EMBL/GenBank/DDBJ whole genome shotgun (WGS) entry which is preliminary data.</text>
</comment>
<dbReference type="InterPro" id="IPR000835">
    <property type="entry name" value="HTH_MarR-typ"/>
</dbReference>
<keyword evidence="3" id="KW-1185">Reference proteome</keyword>
<protein>
    <submittedName>
        <fullName evidence="2">MarR family transcriptional regulator</fullName>
    </submittedName>
</protein>
<dbReference type="SUPFAM" id="SSF46785">
    <property type="entry name" value="Winged helix' DNA-binding domain"/>
    <property type="match status" value="1"/>
</dbReference>
<reference evidence="2 3" key="1">
    <citation type="submission" date="2019-11" db="EMBL/GenBank/DDBJ databases">
        <title>Genome analysis of Rhizobacterium cereale a novel genus and species isolated from maize roots in North Spain.</title>
        <authorList>
            <person name="Menendez E."/>
            <person name="Flores-Felix J.D."/>
            <person name="Ramirez-Bahena M.-H."/>
            <person name="Igual J.M."/>
            <person name="Garcia-Fraile P."/>
            <person name="Peix A."/>
            <person name="Velazquez E."/>
        </authorList>
    </citation>
    <scope>NUCLEOTIDE SEQUENCE [LARGE SCALE GENOMIC DNA]</scope>
    <source>
        <strain evidence="2 3">RZME27</strain>
    </source>
</reference>
<evidence type="ECO:0000313" key="3">
    <source>
        <dbReference type="Proteomes" id="UP000435138"/>
    </source>
</evidence>
<dbReference type="PANTHER" id="PTHR33164">
    <property type="entry name" value="TRANSCRIPTIONAL REGULATOR, MARR FAMILY"/>
    <property type="match status" value="1"/>
</dbReference>
<feature type="domain" description="HTH marR-type" evidence="1">
    <location>
        <begin position="7"/>
        <end position="141"/>
    </location>
</feature>
<dbReference type="Pfam" id="PF01047">
    <property type="entry name" value="MarR"/>
    <property type="match status" value="1"/>
</dbReference>
<evidence type="ECO:0000313" key="2">
    <source>
        <dbReference type="EMBL" id="MQY47914.1"/>
    </source>
</evidence>
<proteinExistence type="predicted"/>
<dbReference type="SMART" id="SM00347">
    <property type="entry name" value="HTH_MARR"/>
    <property type="match status" value="1"/>
</dbReference>
<accession>A0A6A8AB24</accession>
<dbReference type="Proteomes" id="UP000435138">
    <property type="component" value="Unassembled WGS sequence"/>
</dbReference>
<dbReference type="InterPro" id="IPR036390">
    <property type="entry name" value="WH_DNA-bd_sf"/>
</dbReference>
<dbReference type="PROSITE" id="PS50995">
    <property type="entry name" value="HTH_MARR_2"/>
    <property type="match status" value="1"/>
</dbReference>
<dbReference type="AlphaFoldDB" id="A0A6A8AB24"/>
<sequence>MDAKQNTDTLTFLISDSARVLRAAFERRILEAGLEVTPAEARTLLNVEILNGARQLDIAARMGIEPMTVCAFLDKLQALDLIERQPDLTDRRAKQVVLTPKSHDLIKRIRHELEQLIAQATDGLEESDVAVFMRVLETVHDNLAAAP</sequence>
<dbReference type="GO" id="GO:0003700">
    <property type="term" value="F:DNA-binding transcription factor activity"/>
    <property type="evidence" value="ECO:0007669"/>
    <property type="project" value="InterPro"/>
</dbReference>
<evidence type="ECO:0000259" key="1">
    <source>
        <dbReference type="PROSITE" id="PS50995"/>
    </source>
</evidence>
<name>A0A6A8AB24_9HYPH</name>
<dbReference type="PRINTS" id="PR00598">
    <property type="entry name" value="HTHMARR"/>
</dbReference>
<organism evidence="2 3">
    <name type="scientific">Endobacterium cereale</name>
    <dbReference type="NCBI Taxonomy" id="2663029"/>
    <lineage>
        <taxon>Bacteria</taxon>
        <taxon>Pseudomonadati</taxon>
        <taxon>Pseudomonadota</taxon>
        <taxon>Alphaproteobacteria</taxon>
        <taxon>Hyphomicrobiales</taxon>
        <taxon>Rhizobiaceae</taxon>
        <taxon>Endobacterium</taxon>
    </lineage>
</organism>
<dbReference type="EMBL" id="WIXI01000046">
    <property type="protein sequence ID" value="MQY47914.1"/>
    <property type="molecule type" value="Genomic_DNA"/>
</dbReference>
<dbReference type="InterPro" id="IPR039422">
    <property type="entry name" value="MarR/SlyA-like"/>
</dbReference>
<dbReference type="Gene3D" id="1.10.10.10">
    <property type="entry name" value="Winged helix-like DNA-binding domain superfamily/Winged helix DNA-binding domain"/>
    <property type="match status" value="1"/>
</dbReference>
<dbReference type="RefSeq" id="WP_153355490.1">
    <property type="nucleotide sequence ID" value="NZ_JAYKOO010000009.1"/>
</dbReference>
<dbReference type="GO" id="GO:0006950">
    <property type="term" value="P:response to stress"/>
    <property type="evidence" value="ECO:0007669"/>
    <property type="project" value="TreeGrafter"/>
</dbReference>
<dbReference type="InterPro" id="IPR036388">
    <property type="entry name" value="WH-like_DNA-bd_sf"/>
</dbReference>
<dbReference type="PANTHER" id="PTHR33164:SF107">
    <property type="entry name" value="TRANSCRIPTIONAL REGULATORY PROTEIN"/>
    <property type="match status" value="1"/>
</dbReference>
<gene>
    <name evidence="2" type="ORF">GAO09_17905</name>
</gene>